<reference evidence="1 2" key="1">
    <citation type="submission" date="2020-08" db="EMBL/GenBank/DDBJ databases">
        <title>Genomic Encyclopedia of Type Strains, Phase IV (KMG-IV): sequencing the most valuable type-strain genomes for metagenomic binning, comparative biology and taxonomic classification.</title>
        <authorList>
            <person name="Goeker M."/>
        </authorList>
    </citation>
    <scope>NUCLEOTIDE SEQUENCE [LARGE SCALE GENOMIC DNA]</scope>
    <source>
        <strain evidence="1 2">DSM 103526</strain>
    </source>
</reference>
<dbReference type="InterPro" id="IPR011993">
    <property type="entry name" value="PH-like_dom_sf"/>
</dbReference>
<comment type="caution">
    <text evidence="1">The sequence shown here is derived from an EMBL/GenBank/DDBJ whole genome shotgun (WGS) entry which is preliminary data.</text>
</comment>
<dbReference type="SUPFAM" id="SSF50729">
    <property type="entry name" value="PH domain-like"/>
    <property type="match status" value="1"/>
</dbReference>
<organism evidence="1 2">
    <name type="scientific">Anaerosolibacter carboniphilus</name>
    <dbReference type="NCBI Taxonomy" id="1417629"/>
    <lineage>
        <taxon>Bacteria</taxon>
        <taxon>Bacillati</taxon>
        <taxon>Bacillota</taxon>
        <taxon>Clostridia</taxon>
        <taxon>Peptostreptococcales</taxon>
        <taxon>Thermotaleaceae</taxon>
        <taxon>Anaerosolibacter</taxon>
    </lineage>
</organism>
<accession>A0A841KY14</accession>
<dbReference type="Gene3D" id="2.30.29.30">
    <property type="entry name" value="Pleckstrin-homology domain (PH domain)/Phosphotyrosine-binding domain (PTB)"/>
    <property type="match status" value="1"/>
</dbReference>
<dbReference type="RefSeq" id="WP_184311697.1">
    <property type="nucleotide sequence ID" value="NZ_JACHEN010000021.1"/>
</dbReference>
<dbReference type="Proteomes" id="UP000579281">
    <property type="component" value="Unassembled WGS sequence"/>
</dbReference>
<sequence length="229" mass="26896">MDKLLNELSQSADKQTFNFIYPKNVDDREWARVMSKAFVLEEEGYIYISDKNNESLKVALLGSITVKGLQRLKIVEEETPFLDEIYKWADKQTFHFVYTKEQHGKEWADALKNAKKLHDDGYIHLIERSALILDVVLIGMITVKGLKKLSVVKKEDPLFCELYRIADKSDYRFMYSRDAKDKNWYAKVARAKELEEKKYIYITEKSDEAYDYVLMGFITYEGLKALQLI</sequence>
<gene>
    <name evidence="1" type="ORF">HNQ80_003307</name>
</gene>
<keyword evidence="2" id="KW-1185">Reference proteome</keyword>
<dbReference type="AlphaFoldDB" id="A0A841KY14"/>
<proteinExistence type="predicted"/>
<name>A0A841KY14_9FIRM</name>
<evidence type="ECO:0000313" key="1">
    <source>
        <dbReference type="EMBL" id="MBB6217188.1"/>
    </source>
</evidence>
<protein>
    <submittedName>
        <fullName evidence="1">Uncharacterized protein</fullName>
    </submittedName>
</protein>
<evidence type="ECO:0000313" key="2">
    <source>
        <dbReference type="Proteomes" id="UP000579281"/>
    </source>
</evidence>
<dbReference type="EMBL" id="JACHEN010000021">
    <property type="protein sequence ID" value="MBB6217188.1"/>
    <property type="molecule type" value="Genomic_DNA"/>
</dbReference>